<proteinExistence type="predicted"/>
<gene>
    <name evidence="1" type="ORF">FHG66_05490</name>
</gene>
<organism evidence="1 2">
    <name type="scientific">Rubellimicrobium rubrum</name>
    <dbReference type="NCBI Taxonomy" id="2585369"/>
    <lineage>
        <taxon>Bacteria</taxon>
        <taxon>Pseudomonadati</taxon>
        <taxon>Pseudomonadota</taxon>
        <taxon>Alphaproteobacteria</taxon>
        <taxon>Rhodobacterales</taxon>
        <taxon>Roseobacteraceae</taxon>
        <taxon>Rubellimicrobium</taxon>
    </lineage>
</organism>
<reference evidence="1 2" key="1">
    <citation type="submission" date="2019-06" db="EMBL/GenBank/DDBJ databases">
        <title>YIM 131921 draft genome.</title>
        <authorList>
            <person name="Jiang L."/>
        </authorList>
    </citation>
    <scope>NUCLEOTIDE SEQUENCE [LARGE SCALE GENOMIC DNA]</scope>
    <source>
        <strain evidence="1 2">YIM 131921</strain>
    </source>
</reference>
<dbReference type="Proteomes" id="UP000305887">
    <property type="component" value="Unassembled WGS sequence"/>
</dbReference>
<dbReference type="OrthoDB" id="9757728at2"/>
<comment type="caution">
    <text evidence="1">The sequence shown here is derived from an EMBL/GenBank/DDBJ whole genome shotgun (WGS) entry which is preliminary data.</text>
</comment>
<name>A0A5C4N0I8_9RHOB</name>
<protein>
    <submittedName>
        <fullName evidence="1">Uncharacterized protein</fullName>
    </submittedName>
</protein>
<dbReference type="EMBL" id="VDFU01000004">
    <property type="protein sequence ID" value="TNC51612.1"/>
    <property type="molecule type" value="Genomic_DNA"/>
</dbReference>
<accession>A0A5C4N0I8</accession>
<dbReference type="RefSeq" id="WP_139075734.1">
    <property type="nucleotide sequence ID" value="NZ_VDFU01000004.1"/>
</dbReference>
<keyword evidence="2" id="KW-1185">Reference proteome</keyword>
<sequence>MPDLDLDTVASVRRQADAVQDDLQQTRMALAIARLRAAEAKAIGDTATVAAAAQEAEALDQRRATLIASLRESSASVRAASEALLAAVTAEQAVASLSGRHPVLLLPVRIETRFFDGGDTLKVRIFPDQIHVTAHDPALTDTEVAGLSWYWAHRWPSPDAGTEAGLALAEQAWQGLTQRLSPGRAAFVVRTYPPDNLGSGEPGPAWGNLPRRAVDAMTPARATLLPDRWCVIGYRADGEGRHTEIFRRWGAAVPDRLAAGPSADLGPAATSRGLPDDPELLWLRDPDEAERLGMMVTVRQADLRAGAVLREGVDRLVVVGVDWTLGPEAAGAAVEAHLRAHANEGRLGFVPQGAPTNSNGLARSGFTTDPAVAQRVLAPHRPPAAAPDAAGPVTAKTLGLGDGALSRVPGAHLREQGWQAALLDATWSAIGGYYLTEMLDPIADGPAIETSLRRHVVDHLRASGPVPTLRVGAQPYGMLPVMPRDRFEPDIRRRAQADVAQVAAALRRLAEPLVAKVPRLSHVRGRGDVDDVLLALLQRMPVAWSLTFRKLIGPVERKAVSVDWDRIAAFQGNVTAILLAQLGCQGIPHLYELTHDNRDHPLDVPLVLKPDPTPEDATRRSTEYLGEIRSLLVEANGTDILDARQNSIALLEAFIACAASHENRKAGGKLVEGAAGGLDLSPAFTEFLRHPSGRIPYTLRIEATAVAPAAASATMGVPLTPREFGQMIIPAVTGERTITQHVATQFLERLRRPGSLDAPDDPLHWLSRFDAALAALETAPADELEWAFRGVLDLYSTRLDAWITSLATARLAEHRTAAPAGLHIGGWGVVEDLRPDLGRVPESLGFVHAPSLGQAASAAVMRSARLSHRDAEGRLFDIDLTSRRVREGLRILEGVAAGQRLAALLGYRIERGLQERDLALAQWILPLRQQCPLRSERPNDTPATEPLESVAARDVVDGLALLARWGAERDGLLVAAEIPSGPARDGTAAVLDDVAGLADAVSDLLMSEAVHQATMGNLERSGAALAAHDRQERAPDPDFVRTPRSGPVLTHRAGLWLPRDAAGPAPGWPADLRSLAEPRLDRWLGRILGDPSRWTVEAALVRPLDPQSEGVPADAEPERVTLPSLAIRDLGLSALSVVLAARRPGAAQPSELEARLALLFTRAATQDGLALDGNVRIDLAADSLAPLLDLASWAGEVVGSAPLAPEHLAAADDLGRMPSPAAAPDIAEATSRAQAVIEQVSGLADAAEGSLSAWIASPDDHHLGPLLDGLLALAEVEGPEALPAGEAEGLADHAAHILARVRSRLAAAHNLPLPAMPAQVPGEPAPPSIGEPAELVRARGIVRLLLGNGQPFLPVLAPALPERLAAPVAARDGLLGGDGTAVAAWVHRSALVRPLLDPLAALLVHAEADGAPVSEDLAVIQLPHDPQGRWIALPFGAAGPPPEGTMGLVLHAPDGFAPANGGAGLIVDSWTETVPTASETTAVTFHYDAPGARPPQAMLLAVHPALSPDRWDFDTLVGSVNEAVDLARLRTLGSRELAGLSTLVPAIFLPDVYSRDVPSLRFFDLAKNAKLAAVGGLIGDHVLGQAEVRNG</sequence>
<evidence type="ECO:0000313" key="1">
    <source>
        <dbReference type="EMBL" id="TNC51612.1"/>
    </source>
</evidence>
<evidence type="ECO:0000313" key="2">
    <source>
        <dbReference type="Proteomes" id="UP000305887"/>
    </source>
</evidence>